<proteinExistence type="predicted"/>
<dbReference type="Gene3D" id="3.90.320.10">
    <property type="match status" value="1"/>
</dbReference>
<sequence length="1046" mass="120609">MQSNQPFTIYNASAGSGKTFTLVKAYLKILFSSNKPYLFKNILAITFTNKAVAEMKGRIIDTLKQFSDKDILKLDNPMFLSICDELNLRPEQLHKKAITLLESIIHNYAAFDISTIDGFTHKLIRTFAHDLKLPLNFEVELDQESLLREAVDSLISKAGTDAVLTKVLVDFAIEKADDDKSYDVAFDFNKIAKLLVNENDIPFFEKIKDKTLDDFKALKSKLKKDINNEEAIIAEKAKQLLTQFETSGLEFKDFSGAYLPKHFEKLSNNNFNVAFGSKWQDNIENGTLYPKRVTPETAGTIDSLQPQIFLVFNETKQAIFNHKFLNAFYKNITPLSVLNAINTELTLLKEDQNKMLISEFNSIISKEIKNQPTPFIYERIGEKFNHYFIDEFQDTSESQWNNLIPLLENSVASENGSTMLVGDAKQAIYRWRGGKAEQFIDLFNKKDHPFPIEQFVDNLPDNYRSFQAIVDFNNSFFKFLSNQIFKKEDYKDLYENASQNIKKDETGYVELSFLDLDKEDDKDEVFPEKVLENINNCLDNGYKLEDICVLVRKKKEGVAVANYLSQHNIPIISSETLLINNAPEVVFVNAVLGYLMQPKNDELKIEILDYLAKLFKVDDKHGFFSKHIKLSVSDFFKSFEAFNIFINGDTLLQLPLYDLAETIVRNFNLVKTSNAYVQFYLDIVLDFSHKKGSDIPAFLEYFDKKKENLSIISPKGQDAVQIMTIHKSKGLEFPVVIFPYADLDIYKEIEPKEWLEIDKEKYNGFSHTLLNFNKDFEFFGEQGQHIFENHKAEQELDNINLLYVALTRPVEQLYIISKNDSALKEDTKSKKYSGLLINYLEHNNLWSDSELTYSFGDSKKTSKETTSLKETNIQHEFISTSKEHHNIKVVTKSGFLWDTTQEEAIEKGNLIHDIMSHIETKNDVNEVIQDFISSSTINPEQAIELKQLVLQIVNHTALKTFFTKENTIYNERDIITKEGVILRPDRVVITPNNDAVILDYKTGLEDKKHAQQLQVYQDVLKSMNFTVKQKYLIYINEGIEVRSLPF</sequence>
<keyword evidence="3" id="KW-0227">DNA damage</keyword>
<evidence type="ECO:0000256" key="5">
    <source>
        <dbReference type="ARBA" id="ARBA00022806"/>
    </source>
</evidence>
<keyword evidence="9" id="KW-0234">DNA repair</keyword>
<dbReference type="PANTHER" id="PTHR11070">
    <property type="entry name" value="UVRD / RECB / PCRA DNA HELICASE FAMILY MEMBER"/>
    <property type="match status" value="1"/>
</dbReference>
<keyword evidence="1" id="KW-0540">Nuclease</keyword>
<evidence type="ECO:0000256" key="11">
    <source>
        <dbReference type="ARBA" id="ARBA00034617"/>
    </source>
</evidence>
<dbReference type="Pfam" id="PF12705">
    <property type="entry name" value="PDDEXK_1"/>
    <property type="match status" value="1"/>
</dbReference>
<dbReference type="GO" id="GO:0005829">
    <property type="term" value="C:cytosol"/>
    <property type="evidence" value="ECO:0007669"/>
    <property type="project" value="TreeGrafter"/>
</dbReference>
<keyword evidence="6 18" id="KW-0269">Exonuclease</keyword>
<evidence type="ECO:0000256" key="3">
    <source>
        <dbReference type="ARBA" id="ARBA00022763"/>
    </source>
</evidence>
<accession>A0A4V3HGS6</accession>
<feature type="binding site" evidence="14">
    <location>
        <begin position="12"/>
        <end position="19"/>
    </location>
    <ligand>
        <name>ATP</name>
        <dbReference type="ChEBI" id="CHEBI:30616"/>
    </ligand>
</feature>
<evidence type="ECO:0000256" key="12">
    <source>
        <dbReference type="ARBA" id="ARBA00034808"/>
    </source>
</evidence>
<keyword evidence="5 14" id="KW-0347">Helicase</keyword>
<dbReference type="RefSeq" id="WP_133967794.1">
    <property type="nucleotide sequence ID" value="NZ_SORL01000008.1"/>
</dbReference>
<dbReference type="Gene3D" id="1.10.3170.10">
    <property type="entry name" value="Recbcd, chain B, domain 2"/>
    <property type="match status" value="1"/>
</dbReference>
<dbReference type="PROSITE" id="PS51217">
    <property type="entry name" value="UVRD_HELICASE_CTER"/>
    <property type="match status" value="1"/>
</dbReference>
<protein>
    <recommendedName>
        <fullName evidence="12">DNA 3'-5' helicase</fullName>
        <ecNumber evidence="12">5.6.2.4</ecNumber>
    </recommendedName>
</protein>
<name>A0A4V3HGS6_9FLAO</name>
<evidence type="ECO:0000256" key="10">
    <source>
        <dbReference type="ARBA" id="ARBA00023235"/>
    </source>
</evidence>
<dbReference type="GO" id="GO:0005524">
    <property type="term" value="F:ATP binding"/>
    <property type="evidence" value="ECO:0007669"/>
    <property type="project" value="UniProtKB-UniRule"/>
</dbReference>
<dbReference type="InterPro" id="IPR014017">
    <property type="entry name" value="DNA_helicase_UvrD-like_C"/>
</dbReference>
<dbReference type="InterPro" id="IPR000212">
    <property type="entry name" value="DNA_helicase_UvrD/REP"/>
</dbReference>
<keyword evidence="19" id="KW-1185">Reference proteome</keyword>
<dbReference type="GO" id="GO:0043138">
    <property type="term" value="F:3'-5' DNA helicase activity"/>
    <property type="evidence" value="ECO:0007669"/>
    <property type="project" value="UniProtKB-EC"/>
</dbReference>
<feature type="coiled-coil region" evidence="15">
    <location>
        <begin position="212"/>
        <end position="239"/>
    </location>
</feature>
<dbReference type="Proteomes" id="UP000294824">
    <property type="component" value="Unassembled WGS sequence"/>
</dbReference>
<keyword evidence="10" id="KW-0413">Isomerase</keyword>
<evidence type="ECO:0000256" key="1">
    <source>
        <dbReference type="ARBA" id="ARBA00022722"/>
    </source>
</evidence>
<evidence type="ECO:0000256" key="14">
    <source>
        <dbReference type="PROSITE-ProRule" id="PRU00560"/>
    </source>
</evidence>
<dbReference type="InterPro" id="IPR038726">
    <property type="entry name" value="PDDEXK_AddAB-type"/>
</dbReference>
<dbReference type="PROSITE" id="PS51198">
    <property type="entry name" value="UVRD_HELICASE_ATP_BIND"/>
    <property type="match status" value="1"/>
</dbReference>
<evidence type="ECO:0000256" key="8">
    <source>
        <dbReference type="ARBA" id="ARBA00023125"/>
    </source>
</evidence>
<keyword evidence="2 14" id="KW-0547">Nucleotide-binding</keyword>
<dbReference type="SUPFAM" id="SSF52540">
    <property type="entry name" value="P-loop containing nucleoside triphosphate hydrolases"/>
    <property type="match status" value="1"/>
</dbReference>
<dbReference type="Pfam" id="PF00580">
    <property type="entry name" value="UvrD-helicase"/>
    <property type="match status" value="1"/>
</dbReference>
<dbReference type="InterPro" id="IPR027417">
    <property type="entry name" value="P-loop_NTPase"/>
</dbReference>
<keyword evidence="15" id="KW-0175">Coiled coil</keyword>
<reference evidence="18 19" key="1">
    <citation type="submission" date="2019-03" db="EMBL/GenBank/DDBJ databases">
        <title>Genomic Encyclopedia of Type Strains, Phase III (KMG-III): the genomes of soil and plant-associated and newly described type strains.</title>
        <authorList>
            <person name="Whitman W."/>
        </authorList>
    </citation>
    <scope>NUCLEOTIDE SEQUENCE [LARGE SCALE GENOMIC DNA]</scope>
    <source>
        <strain evidence="18 19">CECT 8301</strain>
    </source>
</reference>
<keyword evidence="8" id="KW-0238">DNA-binding</keyword>
<evidence type="ECO:0000259" key="17">
    <source>
        <dbReference type="PROSITE" id="PS51217"/>
    </source>
</evidence>
<dbReference type="Pfam" id="PF13361">
    <property type="entry name" value="UvrD_C"/>
    <property type="match status" value="2"/>
</dbReference>
<dbReference type="AlphaFoldDB" id="A0A4V3HGS6"/>
<organism evidence="18 19">
    <name type="scientific">Algibacter lectus</name>
    <dbReference type="NCBI Taxonomy" id="221126"/>
    <lineage>
        <taxon>Bacteria</taxon>
        <taxon>Pseudomonadati</taxon>
        <taxon>Bacteroidota</taxon>
        <taxon>Flavobacteriia</taxon>
        <taxon>Flavobacteriales</taxon>
        <taxon>Flavobacteriaceae</taxon>
        <taxon>Algibacter</taxon>
    </lineage>
</organism>
<dbReference type="EMBL" id="SORL01000008">
    <property type="protein sequence ID" value="TDY62521.1"/>
    <property type="molecule type" value="Genomic_DNA"/>
</dbReference>
<evidence type="ECO:0000256" key="6">
    <source>
        <dbReference type="ARBA" id="ARBA00022839"/>
    </source>
</evidence>
<evidence type="ECO:0000256" key="4">
    <source>
        <dbReference type="ARBA" id="ARBA00022801"/>
    </source>
</evidence>
<gene>
    <name evidence="18" type="ORF">DFQ06_2363</name>
</gene>
<dbReference type="GO" id="GO:0003677">
    <property type="term" value="F:DNA binding"/>
    <property type="evidence" value="ECO:0007669"/>
    <property type="project" value="UniProtKB-KW"/>
</dbReference>
<feature type="domain" description="UvrD-like helicase ATP-binding" evidence="16">
    <location>
        <begin position="1"/>
        <end position="466"/>
    </location>
</feature>
<evidence type="ECO:0000256" key="7">
    <source>
        <dbReference type="ARBA" id="ARBA00022840"/>
    </source>
</evidence>
<evidence type="ECO:0000313" key="18">
    <source>
        <dbReference type="EMBL" id="TDY62521.1"/>
    </source>
</evidence>
<dbReference type="Gene3D" id="3.40.50.300">
    <property type="entry name" value="P-loop containing nucleotide triphosphate hydrolases"/>
    <property type="match status" value="3"/>
</dbReference>
<evidence type="ECO:0000256" key="9">
    <source>
        <dbReference type="ARBA" id="ARBA00023204"/>
    </source>
</evidence>
<evidence type="ECO:0000259" key="16">
    <source>
        <dbReference type="PROSITE" id="PS51198"/>
    </source>
</evidence>
<evidence type="ECO:0000256" key="2">
    <source>
        <dbReference type="ARBA" id="ARBA00022741"/>
    </source>
</evidence>
<evidence type="ECO:0000256" key="13">
    <source>
        <dbReference type="ARBA" id="ARBA00048988"/>
    </source>
</evidence>
<comment type="catalytic activity">
    <reaction evidence="13">
        <text>ATP + H2O = ADP + phosphate + H(+)</text>
        <dbReference type="Rhea" id="RHEA:13065"/>
        <dbReference type="ChEBI" id="CHEBI:15377"/>
        <dbReference type="ChEBI" id="CHEBI:15378"/>
        <dbReference type="ChEBI" id="CHEBI:30616"/>
        <dbReference type="ChEBI" id="CHEBI:43474"/>
        <dbReference type="ChEBI" id="CHEBI:456216"/>
        <dbReference type="EC" id="5.6.2.4"/>
    </reaction>
</comment>
<dbReference type="GO" id="GO:0000725">
    <property type="term" value="P:recombinational repair"/>
    <property type="evidence" value="ECO:0007669"/>
    <property type="project" value="TreeGrafter"/>
</dbReference>
<evidence type="ECO:0000313" key="19">
    <source>
        <dbReference type="Proteomes" id="UP000294824"/>
    </source>
</evidence>
<comment type="caution">
    <text evidence="18">The sequence shown here is derived from an EMBL/GenBank/DDBJ whole genome shotgun (WGS) entry which is preliminary data.</text>
</comment>
<evidence type="ECO:0000256" key="15">
    <source>
        <dbReference type="SAM" id="Coils"/>
    </source>
</evidence>
<comment type="catalytic activity">
    <reaction evidence="11">
        <text>Couples ATP hydrolysis with the unwinding of duplex DNA by translocating in the 3'-5' direction.</text>
        <dbReference type="EC" id="5.6.2.4"/>
    </reaction>
</comment>
<keyword evidence="4 14" id="KW-0378">Hydrolase</keyword>
<dbReference type="InterPro" id="IPR011604">
    <property type="entry name" value="PDDEXK-like_dom_sf"/>
</dbReference>
<dbReference type="InterPro" id="IPR014016">
    <property type="entry name" value="UvrD-like_ATP-bd"/>
</dbReference>
<feature type="domain" description="UvrD-like helicase C-terminal" evidence="17">
    <location>
        <begin position="467"/>
        <end position="730"/>
    </location>
</feature>
<dbReference type="PANTHER" id="PTHR11070:SF67">
    <property type="entry name" value="DNA 3'-5' HELICASE"/>
    <property type="match status" value="1"/>
</dbReference>
<keyword evidence="7 14" id="KW-0067">ATP-binding</keyword>
<dbReference type="EC" id="5.6.2.4" evidence="12"/>
<dbReference type="GO" id="GO:0004527">
    <property type="term" value="F:exonuclease activity"/>
    <property type="evidence" value="ECO:0007669"/>
    <property type="project" value="UniProtKB-KW"/>
</dbReference>